<feature type="region of interest" description="Disordered" evidence="1">
    <location>
        <begin position="606"/>
        <end position="635"/>
    </location>
</feature>
<comment type="caution">
    <text evidence="2">The sequence shown here is derived from an EMBL/GenBank/DDBJ whole genome shotgun (WGS) entry which is preliminary data.</text>
</comment>
<evidence type="ECO:0000313" key="2">
    <source>
        <dbReference type="EMBL" id="KWX15377.1"/>
    </source>
</evidence>
<feature type="region of interest" description="Disordered" evidence="1">
    <location>
        <begin position="561"/>
        <end position="594"/>
    </location>
</feature>
<dbReference type="AlphaFoldDB" id="A0A132NZ78"/>
<gene>
    <name evidence="2" type="ORF">QR46_0577</name>
</gene>
<dbReference type="OrthoDB" id="10256426at2759"/>
<dbReference type="PANTHER" id="PTHR46388">
    <property type="entry name" value="NHL REPEAT-CONTAINING PROTEIN 2"/>
    <property type="match status" value="1"/>
</dbReference>
<sequence length="982" mass="109414">MHYPGGYMVSPLRELCHLRLPSWLLLCDLEDLPLELIFSMHSEASVATRLRGYIAYTLVGSGIAGFCDGTLQSCTLAKPSSIAYDPFREAFFVLDQQLTHGIRVITKDWGVHTLLWQPDCTLRAPHSLTILNNILLIADTGNGSIRYLLLTNYFKVNQKRAAIQFCSSTCGTLRTLSLDVTQPVSILPYSPTSFLVLDAVQRSVKLVLLDVFLEQPTGGLLLAVQAVETLYVGTLRVPNNMIDLYRRKYLLVSDKATLVIISIETKRGAKFRLRCCSFSTSQHNNNNLESKNEVFCALDSMSNAFQSYIFEPKHISGLSAHRLSSTQEIIFLTDNLTHTVYYTILDLQSILDSLISEGVPKEPADQCIDVYQLTSSMRRTGYQNGTLKKAEFSNPQGILAFTLDGQLCVSVCDTGNSVIRLIGPNFLKQERKQPAYLQVQADNHDLIQGKVRVGADKHLLALRRALQQVKFISISSATITDIAESTRTYTQAAPLVPQILAKKQEHNKNLLHQYLAKANIACAVEKDAHLEPCRLEDLSSSDTPSLASEDPLTTELISIKKATEKSTQIEQNTRSPSTRKVSRPVSRIKSHTDASVQLEPEKIILTANRSTQAESEVGSSTRSEHDSGSDSLSLKSMIFPQNSSSTSANTPEDIPPCYISNSTRWEFQIIKRTWSILNEHDTDMSLVHQLDSLMDENHLFDIYQKTLELSTALLVLNDSRLIKELLQLTLTFFKKFSNLNEYIILYQSTPFPKKFKPSIKCLLLLQCILADQLAQLSDIAIYEILLPLITQRWFSSTSSDITYLSLLGWGSKWTMVLAIKLLKKGNPVPLIKPSGTKLGIHASEHALAPTFAIESDTNCIDFGLFITIIVADKRFEGKQILIKLTGGAEIITLESCRSKVFHNQEPCGPILSSHISLPLTSITELTLKVSCAELAIRTQIPIKLVSSSELEASKTITQSLSSHTVPVWLIDIMKYTLIIGQR</sequence>
<feature type="compositionally biased region" description="Polar residues" evidence="1">
    <location>
        <begin position="607"/>
        <end position="621"/>
    </location>
</feature>
<name>A0A132NZ78_GIAIN</name>
<evidence type="ECO:0000313" key="3">
    <source>
        <dbReference type="Proteomes" id="UP000070089"/>
    </source>
</evidence>
<dbReference type="InterPro" id="IPR011042">
    <property type="entry name" value="6-blade_b-propeller_TolB-like"/>
</dbReference>
<dbReference type="VEuPathDB" id="GiardiaDB:QR46_0577"/>
<reference evidence="2 3" key="1">
    <citation type="journal article" date="2015" name="Mol. Biochem. Parasitol.">
        <title>Identification of polymorphic genes for use in assemblage B genotyping assays through comparative genomics of multiple assemblage B Giardia duodenalis isolates.</title>
        <authorList>
            <person name="Wielinga C."/>
            <person name="Thompson R.C."/>
            <person name="Monis P."/>
            <person name="Ryan U."/>
        </authorList>
    </citation>
    <scope>NUCLEOTIDE SEQUENCE [LARGE SCALE GENOMIC DNA]</scope>
    <source>
        <strain evidence="2 3">BAH15c1</strain>
    </source>
</reference>
<dbReference type="Gene3D" id="2.120.10.30">
    <property type="entry name" value="TolB, C-terminal domain"/>
    <property type="match status" value="1"/>
</dbReference>
<dbReference type="Proteomes" id="UP000070089">
    <property type="component" value="Unassembled WGS sequence"/>
</dbReference>
<feature type="compositionally biased region" description="Basic residues" evidence="1">
    <location>
        <begin position="580"/>
        <end position="589"/>
    </location>
</feature>
<protein>
    <submittedName>
        <fullName evidence="2">Uncharacterized protein</fullName>
    </submittedName>
</protein>
<dbReference type="EMBL" id="JXTI01000009">
    <property type="protein sequence ID" value="KWX15377.1"/>
    <property type="molecule type" value="Genomic_DNA"/>
</dbReference>
<organism evidence="2 3">
    <name type="scientific">Giardia duodenalis assemblage B</name>
    <dbReference type="NCBI Taxonomy" id="1394984"/>
    <lineage>
        <taxon>Eukaryota</taxon>
        <taxon>Metamonada</taxon>
        <taxon>Diplomonadida</taxon>
        <taxon>Hexamitidae</taxon>
        <taxon>Giardiinae</taxon>
        <taxon>Giardia</taxon>
    </lineage>
</organism>
<accession>A0A132NZ78</accession>
<evidence type="ECO:0000256" key="1">
    <source>
        <dbReference type="SAM" id="MobiDB-lite"/>
    </source>
</evidence>
<dbReference type="SUPFAM" id="SSF63825">
    <property type="entry name" value="YWTD domain"/>
    <property type="match status" value="1"/>
</dbReference>
<dbReference type="PANTHER" id="PTHR46388:SF2">
    <property type="entry name" value="NHL REPEAT-CONTAINING PROTEIN 2"/>
    <property type="match status" value="1"/>
</dbReference>
<feature type="compositionally biased region" description="Polar residues" evidence="1">
    <location>
        <begin position="565"/>
        <end position="579"/>
    </location>
</feature>
<proteinExistence type="predicted"/>